<feature type="domain" description="PAS" evidence="1">
    <location>
        <begin position="469"/>
        <end position="540"/>
    </location>
</feature>
<feature type="domain" description="PAS" evidence="1">
    <location>
        <begin position="217"/>
        <end position="272"/>
    </location>
</feature>
<dbReference type="CDD" id="cd00130">
    <property type="entry name" value="PAS"/>
    <property type="match status" value="3"/>
</dbReference>
<dbReference type="PANTHER" id="PTHR44757">
    <property type="entry name" value="DIGUANYLATE CYCLASE DGCP"/>
    <property type="match status" value="1"/>
</dbReference>
<dbReference type="RefSeq" id="WP_011448425.1">
    <property type="nucleotide sequence ID" value="NC_007796.1"/>
</dbReference>
<evidence type="ECO:0000259" key="2">
    <source>
        <dbReference type="PROSITE" id="PS50113"/>
    </source>
</evidence>
<dbReference type="Gene3D" id="3.30.450.20">
    <property type="entry name" value="PAS domain"/>
    <property type="match status" value="4"/>
</dbReference>
<evidence type="ECO:0000313" key="4">
    <source>
        <dbReference type="Proteomes" id="UP000001941"/>
    </source>
</evidence>
<dbReference type="SMART" id="SM00086">
    <property type="entry name" value="PAC"/>
    <property type="match status" value="2"/>
</dbReference>
<dbReference type="InterPro" id="IPR013655">
    <property type="entry name" value="PAS_fold_3"/>
</dbReference>
<dbReference type="NCBIfam" id="TIGR00229">
    <property type="entry name" value="sensory_box"/>
    <property type="match status" value="3"/>
</dbReference>
<dbReference type="PANTHER" id="PTHR44757:SF2">
    <property type="entry name" value="BIOFILM ARCHITECTURE MAINTENANCE PROTEIN MBAA"/>
    <property type="match status" value="1"/>
</dbReference>
<dbReference type="Pfam" id="PF08448">
    <property type="entry name" value="PAS_4"/>
    <property type="match status" value="1"/>
</dbReference>
<dbReference type="KEGG" id="mhu:Mhun_1421"/>
<dbReference type="AlphaFoldDB" id="Q2FP74"/>
<reference evidence="4" key="1">
    <citation type="journal article" date="2016" name="Stand. Genomic Sci.">
        <title>Complete genome sequence of Methanospirillum hungatei type strain JF1.</title>
        <authorList>
            <person name="Gunsalus R.P."/>
            <person name="Cook L.E."/>
            <person name="Crable B."/>
            <person name="Rohlin L."/>
            <person name="McDonald E."/>
            <person name="Mouttaki H."/>
            <person name="Sieber J.R."/>
            <person name="Poweleit N."/>
            <person name="Zhou H."/>
            <person name="Lapidus A.L."/>
            <person name="Daligault H.E."/>
            <person name="Land M."/>
            <person name="Gilna P."/>
            <person name="Ivanova N."/>
            <person name="Kyrpides N."/>
            <person name="Culley D.E."/>
            <person name="McInerney M.J."/>
        </authorList>
    </citation>
    <scope>NUCLEOTIDE SEQUENCE [LARGE SCALE GENOMIC DNA]</scope>
    <source>
        <strain evidence="4">ATCC 27890 / DSM 864 / NBRC 100397 / JF-1</strain>
    </source>
</reference>
<protein>
    <submittedName>
        <fullName evidence="3">PAS/PAC sensor protein</fullName>
    </submittedName>
</protein>
<dbReference type="InParanoid" id="Q2FP74"/>
<dbReference type="eggNOG" id="arCOG06918">
    <property type="taxonomic scope" value="Archaea"/>
</dbReference>
<dbReference type="InterPro" id="IPR000700">
    <property type="entry name" value="PAS-assoc_C"/>
</dbReference>
<gene>
    <name evidence="3" type="ordered locus">Mhun_1421</name>
</gene>
<dbReference type="GO" id="GO:0006355">
    <property type="term" value="P:regulation of DNA-templated transcription"/>
    <property type="evidence" value="ECO:0007669"/>
    <property type="project" value="InterPro"/>
</dbReference>
<evidence type="ECO:0000313" key="3">
    <source>
        <dbReference type="EMBL" id="ABD41156.1"/>
    </source>
</evidence>
<sequence>MKTMNAALMKTHDDNQNKTEEAIIREIQQILAKNRQGMTISDISRSLGINRTLILNILNLMTGRGEISMRSFGRAKVYTLSSRIPVARLLSLSSDLFLIVDEDLFVEDVNDPCASFFNVQPDEVRGSNIRYTGIPELFSYDIIRALEDAVAGNKRIFEDYVGMEGKECFFRVSCIPIQENDFSTKVALVLHDLTLHKKYEEELEERLNIQTRELSSSLHRYETLAEVAPVGIFEADAKGKVIYVNQKWCEITGYEPDEVKGSKWVKVIHHTERDWIKGLWYEHVAEGIPWNHAYRYQKKSGEEVHVLGMAVPLRNDDGEVTGYLGTVVDITDRVTAEQIIHDLNVYLTTILEDANDGILTLDNDRRFVSCNAAGCRILGYEKSILTGQSIRMIYRSDEEFEKIGEKIYREITMTGHYRGEIPIIRGDGEERIIDVSISDMKEHGTITGIIVLFRDVTESSREKKKVILQENQLKKILDGLIDAVCVVDRNGTILYANSCACTYMTGSESLERENMTLFDLFPEEEVISLLSYYQRIIDSKKPDSKRMKVTLRGQEYCFFNRSVPIQFGENNIDAVLSLSLETGVFEHV</sequence>
<accession>Q2FP74</accession>
<dbReference type="SMART" id="SM00091">
    <property type="entry name" value="PAS"/>
    <property type="match status" value="4"/>
</dbReference>
<dbReference type="InterPro" id="IPR035965">
    <property type="entry name" value="PAS-like_dom_sf"/>
</dbReference>
<dbReference type="EMBL" id="CP000254">
    <property type="protein sequence ID" value="ABD41156.1"/>
    <property type="molecule type" value="Genomic_DNA"/>
</dbReference>
<dbReference type="InterPro" id="IPR013767">
    <property type="entry name" value="PAS_fold"/>
</dbReference>
<dbReference type="PROSITE" id="PS50113">
    <property type="entry name" value="PAC"/>
    <property type="match status" value="1"/>
</dbReference>
<dbReference type="InterPro" id="IPR013656">
    <property type="entry name" value="PAS_4"/>
</dbReference>
<name>Q2FP74_METHJ</name>
<keyword evidence="4" id="KW-1185">Reference proteome</keyword>
<proteinExistence type="predicted"/>
<dbReference type="Proteomes" id="UP000001941">
    <property type="component" value="Chromosome"/>
</dbReference>
<dbReference type="Pfam" id="PF08447">
    <property type="entry name" value="PAS_3"/>
    <property type="match status" value="1"/>
</dbReference>
<dbReference type="Pfam" id="PF00989">
    <property type="entry name" value="PAS"/>
    <property type="match status" value="1"/>
</dbReference>
<evidence type="ECO:0000259" key="1">
    <source>
        <dbReference type="PROSITE" id="PS50112"/>
    </source>
</evidence>
<dbReference type="SUPFAM" id="SSF55785">
    <property type="entry name" value="PYP-like sensor domain (PAS domain)"/>
    <property type="match status" value="4"/>
</dbReference>
<dbReference type="HOGENOM" id="CLU_463550_0_0_2"/>
<dbReference type="PROSITE" id="PS50112">
    <property type="entry name" value="PAS"/>
    <property type="match status" value="3"/>
</dbReference>
<dbReference type="EnsemblBacteria" id="ABD41156">
    <property type="protein sequence ID" value="ABD41156"/>
    <property type="gene ID" value="Mhun_1421"/>
</dbReference>
<dbReference type="OrthoDB" id="8127at2157"/>
<feature type="domain" description="PAC" evidence="2">
    <location>
        <begin position="290"/>
        <end position="342"/>
    </location>
</feature>
<feature type="domain" description="PAS" evidence="1">
    <location>
        <begin position="343"/>
        <end position="414"/>
    </location>
</feature>
<dbReference type="STRING" id="323259.Mhun_1421"/>
<dbReference type="GeneID" id="3924084"/>
<dbReference type="InterPro" id="IPR000014">
    <property type="entry name" value="PAS"/>
</dbReference>
<dbReference type="InterPro" id="IPR001610">
    <property type="entry name" value="PAC"/>
</dbReference>
<dbReference type="eggNOG" id="arCOG06192">
    <property type="taxonomic scope" value="Archaea"/>
</dbReference>
<organism evidence="3 4">
    <name type="scientific">Methanospirillum hungatei JF-1 (strain ATCC 27890 / DSM 864 / NBRC 100397 / JF-1)</name>
    <dbReference type="NCBI Taxonomy" id="323259"/>
    <lineage>
        <taxon>Archaea</taxon>
        <taxon>Methanobacteriati</taxon>
        <taxon>Methanobacteriota</taxon>
        <taxon>Stenosarchaea group</taxon>
        <taxon>Methanomicrobia</taxon>
        <taxon>Methanomicrobiales</taxon>
        <taxon>Methanospirillaceae</taxon>
        <taxon>Methanospirillum</taxon>
    </lineage>
</organism>
<dbReference type="InterPro" id="IPR052155">
    <property type="entry name" value="Biofilm_reg_signaling"/>
</dbReference>
<dbReference type="Pfam" id="PF13426">
    <property type="entry name" value="PAS_9"/>
    <property type="match status" value="1"/>
</dbReference>